<accession>A0A5J4NPT1</accession>
<feature type="repeat" description="Pumilio" evidence="3">
    <location>
        <begin position="150"/>
        <end position="185"/>
    </location>
</feature>
<dbReference type="PANTHER" id="PTHR13389:SF0">
    <property type="entry name" value="PUMILIO HOMOLOG 3"/>
    <property type="match status" value="1"/>
</dbReference>
<dbReference type="InterPro" id="IPR011989">
    <property type="entry name" value="ARM-like"/>
</dbReference>
<dbReference type="InterPro" id="IPR016024">
    <property type="entry name" value="ARM-type_fold"/>
</dbReference>
<dbReference type="PROSITE" id="PS50302">
    <property type="entry name" value="PUM"/>
    <property type="match status" value="1"/>
</dbReference>
<reference evidence="6 7" key="1">
    <citation type="journal article" date="2019" name="Gigascience">
        <title>Whole-genome sequence of the oriental lung fluke Paragonimus westermani.</title>
        <authorList>
            <person name="Oey H."/>
            <person name="Zakrzewski M."/>
            <person name="Narain K."/>
            <person name="Devi K.R."/>
            <person name="Agatsuma T."/>
            <person name="Nawaratna S."/>
            <person name="Gobert G.N."/>
            <person name="Jones M.K."/>
            <person name="Ragan M.A."/>
            <person name="McManus D.P."/>
            <person name="Krause L."/>
        </authorList>
    </citation>
    <scope>NUCLEOTIDE SEQUENCE [LARGE SCALE GENOMIC DNA]</scope>
    <source>
        <strain evidence="6 7">IND2009</strain>
    </source>
</reference>
<dbReference type="SMART" id="SM00025">
    <property type="entry name" value="Pumilio"/>
    <property type="match status" value="6"/>
</dbReference>
<sequence length="771" mass="87298">NTVKTAKKSVSSKLSKKSKINNKAAVHESGSKQKKEKKILQVASKKDSAPRKLKSTKKSEQKKALSKQERRLLKLKSKKHFETVTKILPLFELLRREDTEEQKRFEIIDEILKQTQNKVVDLCFAHDTARIIECAIQHGTEVQRWNLFAELRGSLRLLAKSRYGKFILIKLLKYGTKEHRLEVFKLFRNHVARLVNHRIAAEVVDLLYNDHANATQRGELVRELYGNVHALKLAQNHVCTLTGALELNPDKRNAILGNMNLLLTNLASKGLTKYSIVQHLLLEYLRIVPPETEQQPETMKIRPVPETDEPMDTDDISDRPNITDTSLLSLLEVLVEGQIVPMLHTREGVRAALHVLWASPPRLRKQLVRGLKTCVSSIARNEHGHLFLIGVLDGVDDIVLLEKLLIKLCIYFHVMCSFCILFTPKEILEDLQLFCVHPEARKVLLYALSPRDSRHFSPQLQSSLFHAGDTNPFTKKPLGVRAFELRCPSLRLLPRLLQLIDEKLIDVFVGDCSSGGRFVSEDRGRLVLLAEVLIRSAAHHLDRDKLLTSYRRINADTGACETEVSAMSIAITHDDLETVHRLRHSALSKIVQLLLAPVFVPMGTSSSVSGQIAQRDRNEERIKRHKRAVTLAEQQIVTSGKPAFSAFESKTTPDDSDEESFSHALQPSCPSMPFVERPEGQLFLRRLLSDGKLYSDFTFGRLIMEHVAPSNLCAWTRCNRSCFVLVSLYELGDRKICKRLRSTLSPCMTELSVSPLPGAKVLYKHLSSVSD</sequence>
<feature type="compositionally biased region" description="Low complexity" evidence="4">
    <location>
        <begin position="1"/>
        <end position="13"/>
    </location>
</feature>
<dbReference type="PANTHER" id="PTHR13389">
    <property type="entry name" value="PUMILIO HOMOLOG 3"/>
    <property type="match status" value="1"/>
</dbReference>
<name>A0A5J4NPT1_9TREM</name>
<evidence type="ECO:0000256" key="3">
    <source>
        <dbReference type="PROSITE-ProRule" id="PRU00317"/>
    </source>
</evidence>
<feature type="region of interest" description="Disordered" evidence="4">
    <location>
        <begin position="645"/>
        <end position="666"/>
    </location>
</feature>
<evidence type="ECO:0000313" key="6">
    <source>
        <dbReference type="EMBL" id="KAA3677210.1"/>
    </source>
</evidence>
<feature type="domain" description="CPL" evidence="5">
    <location>
        <begin position="440"/>
        <end position="503"/>
    </location>
</feature>
<evidence type="ECO:0000256" key="4">
    <source>
        <dbReference type="SAM" id="MobiDB-lite"/>
    </source>
</evidence>
<dbReference type="InterPro" id="IPR001313">
    <property type="entry name" value="Pumilio_RNA-bd_rpt"/>
</dbReference>
<keyword evidence="7" id="KW-1185">Reference proteome</keyword>
<dbReference type="GO" id="GO:0006417">
    <property type="term" value="P:regulation of translation"/>
    <property type="evidence" value="ECO:0007669"/>
    <property type="project" value="TreeGrafter"/>
</dbReference>
<keyword evidence="1" id="KW-0677">Repeat</keyword>
<protein>
    <submittedName>
        <fullName evidence="6">Pumilio domain family member 6</fullName>
    </submittedName>
</protein>
<dbReference type="EMBL" id="QNGE01001609">
    <property type="protein sequence ID" value="KAA3677210.1"/>
    <property type="molecule type" value="Genomic_DNA"/>
</dbReference>
<keyword evidence="2" id="KW-0694">RNA-binding</keyword>
<proteinExistence type="predicted"/>
<comment type="caution">
    <text evidence="6">The sequence shown here is derived from an EMBL/GenBank/DDBJ whole genome shotgun (WGS) entry which is preliminary data.</text>
</comment>
<evidence type="ECO:0000256" key="2">
    <source>
        <dbReference type="ARBA" id="ARBA00022884"/>
    </source>
</evidence>
<dbReference type="InterPro" id="IPR012959">
    <property type="entry name" value="CPL_dom"/>
</dbReference>
<feature type="non-terminal residue" evidence="6">
    <location>
        <position position="1"/>
    </location>
</feature>
<gene>
    <name evidence="6" type="ORF">DEA37_0010799</name>
</gene>
<evidence type="ECO:0000259" key="5">
    <source>
        <dbReference type="Pfam" id="PF08144"/>
    </source>
</evidence>
<dbReference type="InterPro" id="IPR040059">
    <property type="entry name" value="PUM3"/>
</dbReference>
<dbReference type="AlphaFoldDB" id="A0A5J4NPT1"/>
<dbReference type="Pfam" id="PF08144">
    <property type="entry name" value="CPL"/>
    <property type="match status" value="1"/>
</dbReference>
<organism evidence="6 7">
    <name type="scientific">Paragonimus westermani</name>
    <dbReference type="NCBI Taxonomy" id="34504"/>
    <lineage>
        <taxon>Eukaryota</taxon>
        <taxon>Metazoa</taxon>
        <taxon>Spiralia</taxon>
        <taxon>Lophotrochozoa</taxon>
        <taxon>Platyhelminthes</taxon>
        <taxon>Trematoda</taxon>
        <taxon>Digenea</taxon>
        <taxon>Plagiorchiida</taxon>
        <taxon>Troglotremata</taxon>
        <taxon>Troglotrematidae</taxon>
        <taxon>Paragonimus</taxon>
    </lineage>
</organism>
<dbReference type="SUPFAM" id="SSF48371">
    <property type="entry name" value="ARM repeat"/>
    <property type="match status" value="1"/>
</dbReference>
<dbReference type="GO" id="GO:0003729">
    <property type="term" value="F:mRNA binding"/>
    <property type="evidence" value="ECO:0007669"/>
    <property type="project" value="TreeGrafter"/>
</dbReference>
<dbReference type="Proteomes" id="UP000324629">
    <property type="component" value="Unassembled WGS sequence"/>
</dbReference>
<dbReference type="Gene3D" id="1.25.10.10">
    <property type="entry name" value="Leucine-rich Repeat Variant"/>
    <property type="match status" value="1"/>
</dbReference>
<evidence type="ECO:0000313" key="7">
    <source>
        <dbReference type="Proteomes" id="UP000324629"/>
    </source>
</evidence>
<evidence type="ECO:0000256" key="1">
    <source>
        <dbReference type="ARBA" id="ARBA00022737"/>
    </source>
</evidence>
<feature type="region of interest" description="Disordered" evidence="4">
    <location>
        <begin position="1"/>
        <end position="63"/>
    </location>
</feature>
<dbReference type="GO" id="GO:0005730">
    <property type="term" value="C:nucleolus"/>
    <property type="evidence" value="ECO:0007669"/>
    <property type="project" value="TreeGrafter"/>
</dbReference>